<dbReference type="Proteomes" id="UP000812013">
    <property type="component" value="Unassembled WGS sequence"/>
</dbReference>
<name>A0ABS6Z9V4_9ACTN</name>
<keyword evidence="2" id="KW-1185">Reference proteome</keyword>
<protein>
    <submittedName>
        <fullName evidence="1">Uncharacterized protein</fullName>
    </submittedName>
</protein>
<evidence type="ECO:0000313" key="1">
    <source>
        <dbReference type="EMBL" id="MBW5483993.1"/>
    </source>
</evidence>
<proteinExistence type="predicted"/>
<gene>
    <name evidence="1" type="ORF">GPJ59_19435</name>
</gene>
<sequence>MQDEATDLRTISLGLEVRPSAAHPGGRCPGLRLRCRICHGPTRLRPVLGSLTMYCARCCAGWGVEHDPERCWGQL</sequence>
<organism evidence="1 2">
    <name type="scientific">Streptomyces bambusae</name>
    <dbReference type="NCBI Taxonomy" id="1550616"/>
    <lineage>
        <taxon>Bacteria</taxon>
        <taxon>Bacillati</taxon>
        <taxon>Actinomycetota</taxon>
        <taxon>Actinomycetes</taxon>
        <taxon>Kitasatosporales</taxon>
        <taxon>Streptomycetaceae</taxon>
        <taxon>Streptomyces</taxon>
    </lineage>
</organism>
<dbReference type="EMBL" id="WTFF01000135">
    <property type="protein sequence ID" value="MBW5483993.1"/>
    <property type="molecule type" value="Genomic_DNA"/>
</dbReference>
<comment type="caution">
    <text evidence="1">The sequence shown here is derived from an EMBL/GenBank/DDBJ whole genome shotgun (WGS) entry which is preliminary data.</text>
</comment>
<evidence type="ECO:0000313" key="2">
    <source>
        <dbReference type="Proteomes" id="UP000812013"/>
    </source>
</evidence>
<reference evidence="1 2" key="1">
    <citation type="submission" date="2019-12" db="EMBL/GenBank/DDBJ databases">
        <title>Genome sequence of Streptomyces bambusae.</title>
        <authorList>
            <person name="Bansal K."/>
            <person name="Choksket S."/>
            <person name="Korpole S."/>
            <person name="Patil P.B."/>
        </authorList>
    </citation>
    <scope>NUCLEOTIDE SEQUENCE [LARGE SCALE GENOMIC DNA]</scope>
    <source>
        <strain evidence="1 2">SK60</strain>
    </source>
</reference>
<accession>A0ABS6Z9V4</accession>